<protein>
    <submittedName>
        <fullName evidence="2">Uncharacterized protein</fullName>
    </submittedName>
</protein>
<dbReference type="AlphaFoldDB" id="A0A8K0WZ72"/>
<feature type="region of interest" description="Disordered" evidence="1">
    <location>
        <begin position="134"/>
        <end position="207"/>
    </location>
</feature>
<sequence length="207" mass="22421">MGGRGEGAVEGGGGGCVWRAWRRDTHSRVRIGRDVVGSGRPVSSSLGKQWFEMDRRERRRPCPHTHILYFVAGTHTSLWSVSRATGCGLGGNRRWTSLEDRCRVGKAKQERRNKEKGPNASVYFEMATQRAVTVRGTSTPAMGRHTRCAASQGGWKEGALGGESVDQGVREEEQGMGDGRRGGGARGGGGHYLQATGLVRQGARKKD</sequence>
<comment type="caution">
    <text evidence="2">The sequence shown here is derived from an EMBL/GenBank/DDBJ whole genome shotgun (WGS) entry which is preliminary data.</text>
</comment>
<feature type="compositionally biased region" description="Gly residues" evidence="1">
    <location>
        <begin position="182"/>
        <end position="191"/>
    </location>
</feature>
<dbReference type="EMBL" id="JAGPXD010000007">
    <property type="protein sequence ID" value="KAH7347627.1"/>
    <property type="molecule type" value="Genomic_DNA"/>
</dbReference>
<accession>A0A8K0WZ72</accession>
<name>A0A8K0WZ72_9PEZI</name>
<keyword evidence="3" id="KW-1185">Reference proteome</keyword>
<feature type="compositionally biased region" description="Basic and acidic residues" evidence="1">
    <location>
        <begin position="168"/>
        <end position="181"/>
    </location>
</feature>
<gene>
    <name evidence="2" type="ORF">B0T11DRAFT_143205</name>
</gene>
<proteinExistence type="predicted"/>
<organism evidence="2 3">
    <name type="scientific">Plectosphaerella cucumerina</name>
    <dbReference type="NCBI Taxonomy" id="40658"/>
    <lineage>
        <taxon>Eukaryota</taxon>
        <taxon>Fungi</taxon>
        <taxon>Dikarya</taxon>
        <taxon>Ascomycota</taxon>
        <taxon>Pezizomycotina</taxon>
        <taxon>Sordariomycetes</taxon>
        <taxon>Hypocreomycetidae</taxon>
        <taxon>Glomerellales</taxon>
        <taxon>Plectosphaerellaceae</taxon>
        <taxon>Plectosphaerella</taxon>
    </lineage>
</organism>
<evidence type="ECO:0000313" key="2">
    <source>
        <dbReference type="EMBL" id="KAH7347627.1"/>
    </source>
</evidence>
<reference evidence="2" key="1">
    <citation type="journal article" date="2021" name="Nat. Commun.">
        <title>Genetic determinants of endophytism in the Arabidopsis root mycobiome.</title>
        <authorList>
            <person name="Mesny F."/>
            <person name="Miyauchi S."/>
            <person name="Thiergart T."/>
            <person name="Pickel B."/>
            <person name="Atanasova L."/>
            <person name="Karlsson M."/>
            <person name="Huettel B."/>
            <person name="Barry K.W."/>
            <person name="Haridas S."/>
            <person name="Chen C."/>
            <person name="Bauer D."/>
            <person name="Andreopoulos W."/>
            <person name="Pangilinan J."/>
            <person name="LaButti K."/>
            <person name="Riley R."/>
            <person name="Lipzen A."/>
            <person name="Clum A."/>
            <person name="Drula E."/>
            <person name="Henrissat B."/>
            <person name="Kohler A."/>
            <person name="Grigoriev I.V."/>
            <person name="Martin F.M."/>
            <person name="Hacquard S."/>
        </authorList>
    </citation>
    <scope>NUCLEOTIDE SEQUENCE</scope>
    <source>
        <strain evidence="2">MPI-CAGE-AT-0016</strain>
    </source>
</reference>
<evidence type="ECO:0000256" key="1">
    <source>
        <dbReference type="SAM" id="MobiDB-lite"/>
    </source>
</evidence>
<dbReference type="Proteomes" id="UP000813385">
    <property type="component" value="Unassembled WGS sequence"/>
</dbReference>
<evidence type="ECO:0000313" key="3">
    <source>
        <dbReference type="Proteomes" id="UP000813385"/>
    </source>
</evidence>